<keyword evidence="3" id="KW-1185">Reference proteome</keyword>
<evidence type="ECO:0000256" key="1">
    <source>
        <dbReference type="ARBA" id="ARBA00006803"/>
    </source>
</evidence>
<reference evidence="3" key="1">
    <citation type="journal article" date="2013" name="Genetics">
        <title>The draft genome and transcriptome of Panagrellus redivivus are shaped by the harsh demands of a free-living lifestyle.</title>
        <authorList>
            <person name="Srinivasan J."/>
            <person name="Dillman A.R."/>
            <person name="Macchietto M.G."/>
            <person name="Heikkinen L."/>
            <person name="Lakso M."/>
            <person name="Fracchia K.M."/>
            <person name="Antoshechkin I."/>
            <person name="Mortazavi A."/>
            <person name="Wong G."/>
            <person name="Sternberg P.W."/>
        </authorList>
    </citation>
    <scope>NUCLEOTIDE SEQUENCE [LARGE SCALE GENOMIC DNA]</scope>
    <source>
        <strain evidence="3">MT8872</strain>
    </source>
</reference>
<dbReference type="InterPro" id="IPR004151">
    <property type="entry name" value="7TM_GPCR_serpentine_rcpt_Sre"/>
</dbReference>
<dbReference type="Pfam" id="PF03125">
    <property type="entry name" value="Sre"/>
    <property type="match status" value="1"/>
</dbReference>
<keyword evidence="2" id="KW-1133">Transmembrane helix</keyword>
<dbReference type="PANTHER" id="PTHR47518">
    <property type="entry name" value="SERPENTINE RECEPTOR CLASS EPSILON-13-RELATED"/>
    <property type="match status" value="1"/>
</dbReference>
<dbReference type="InterPro" id="IPR052854">
    <property type="entry name" value="Serpentine_rcpt_epsilon"/>
</dbReference>
<dbReference type="AlphaFoldDB" id="A0A7E4V742"/>
<evidence type="ECO:0000256" key="2">
    <source>
        <dbReference type="SAM" id="Phobius"/>
    </source>
</evidence>
<sequence length="241" mass="27850">MGIYLIPLSNVVERVCSTVYATIYENYFSMTLVIALCVVPWLLSAFLSVHLFFIRYYFDVTYVYMVYELAATGLYIAYFYLCYQERKKQKNSIGVLSLTERYQRAENQKCIQTILRFALSSVISLVLTVVYSLVVLYVLPKYLLQLSLDDKIAYFRQLINECVSIVTFTLPIHFAHINPGLFKQYKNALRRLFCPLKRPISSTPIASTNSAHQVVSITGKNLVPQDETHFHFDALNNVWNS</sequence>
<dbReference type="PANTHER" id="PTHR47518:SF7">
    <property type="entry name" value="G_PROTEIN_RECEP_F1_2 DOMAIN-CONTAINING PROTEIN"/>
    <property type="match status" value="1"/>
</dbReference>
<proteinExistence type="inferred from homology"/>
<dbReference type="WBParaSite" id="Pan_g16890.t1">
    <property type="protein sequence ID" value="Pan_g16890.t1"/>
    <property type="gene ID" value="Pan_g16890"/>
</dbReference>
<dbReference type="SUPFAM" id="SSF81321">
    <property type="entry name" value="Family A G protein-coupled receptor-like"/>
    <property type="match status" value="1"/>
</dbReference>
<organism evidence="3 4">
    <name type="scientific">Panagrellus redivivus</name>
    <name type="common">Microworm</name>
    <dbReference type="NCBI Taxonomy" id="6233"/>
    <lineage>
        <taxon>Eukaryota</taxon>
        <taxon>Metazoa</taxon>
        <taxon>Ecdysozoa</taxon>
        <taxon>Nematoda</taxon>
        <taxon>Chromadorea</taxon>
        <taxon>Rhabditida</taxon>
        <taxon>Tylenchina</taxon>
        <taxon>Panagrolaimomorpha</taxon>
        <taxon>Panagrolaimoidea</taxon>
        <taxon>Panagrolaimidae</taxon>
        <taxon>Panagrellus</taxon>
    </lineage>
</organism>
<keyword evidence="2" id="KW-0812">Transmembrane</keyword>
<feature type="transmembrane region" description="Helical" evidence="2">
    <location>
        <begin position="158"/>
        <end position="182"/>
    </location>
</feature>
<feature type="transmembrane region" description="Helical" evidence="2">
    <location>
        <begin position="32"/>
        <end position="58"/>
    </location>
</feature>
<dbReference type="GO" id="GO:0007606">
    <property type="term" value="P:sensory perception of chemical stimulus"/>
    <property type="evidence" value="ECO:0007669"/>
    <property type="project" value="InterPro"/>
</dbReference>
<comment type="similarity">
    <text evidence="1">Belongs to the nematode receptor-like protein sre family.</text>
</comment>
<evidence type="ECO:0000313" key="3">
    <source>
        <dbReference type="Proteomes" id="UP000492821"/>
    </source>
</evidence>
<protein>
    <submittedName>
        <fullName evidence="4">G protein-coupled receptor</fullName>
    </submittedName>
</protein>
<dbReference type="GO" id="GO:0016020">
    <property type="term" value="C:membrane"/>
    <property type="evidence" value="ECO:0007669"/>
    <property type="project" value="InterPro"/>
</dbReference>
<reference evidence="4" key="2">
    <citation type="submission" date="2020-10" db="UniProtKB">
        <authorList>
            <consortium name="WormBaseParasite"/>
        </authorList>
    </citation>
    <scope>IDENTIFICATION</scope>
</reference>
<name>A0A7E4V742_PANRE</name>
<feature type="transmembrane region" description="Helical" evidence="2">
    <location>
        <begin position="114"/>
        <end position="138"/>
    </location>
</feature>
<evidence type="ECO:0000313" key="4">
    <source>
        <dbReference type="WBParaSite" id="Pan_g16890.t1"/>
    </source>
</evidence>
<keyword evidence="2" id="KW-0472">Membrane</keyword>
<dbReference type="Proteomes" id="UP000492821">
    <property type="component" value="Unassembled WGS sequence"/>
</dbReference>
<feature type="transmembrane region" description="Helical" evidence="2">
    <location>
        <begin position="64"/>
        <end position="83"/>
    </location>
</feature>
<accession>A0A7E4V742</accession>